<dbReference type="Pfam" id="PF02949">
    <property type="entry name" value="7tm_6"/>
    <property type="match status" value="1"/>
</dbReference>
<keyword evidence="3" id="KW-0716">Sensory transduction</keyword>
<proteinExistence type="evidence at transcript level"/>
<name>A0A0U3UYX1_9HEMI</name>
<keyword evidence="9" id="KW-0807">Transducer</keyword>
<dbReference type="InterPro" id="IPR004117">
    <property type="entry name" value="7tm6_olfct_rcpt"/>
</dbReference>
<evidence type="ECO:0000256" key="1">
    <source>
        <dbReference type="ARBA" id="ARBA00004651"/>
    </source>
</evidence>
<dbReference type="PANTHER" id="PTHR21137:SF35">
    <property type="entry name" value="ODORANT RECEPTOR 19A-RELATED"/>
    <property type="match status" value="1"/>
</dbReference>
<dbReference type="PANTHER" id="PTHR21137">
    <property type="entry name" value="ODORANT RECEPTOR"/>
    <property type="match status" value="1"/>
</dbReference>
<evidence type="ECO:0000256" key="4">
    <source>
        <dbReference type="ARBA" id="ARBA00022692"/>
    </source>
</evidence>
<feature type="transmembrane region" description="Helical" evidence="10">
    <location>
        <begin position="69"/>
        <end position="88"/>
    </location>
</feature>
<evidence type="ECO:0000256" key="8">
    <source>
        <dbReference type="ARBA" id="ARBA00023170"/>
    </source>
</evidence>
<keyword evidence="6 10" id="KW-1133">Transmembrane helix</keyword>
<feature type="non-terminal residue" evidence="11">
    <location>
        <position position="1"/>
    </location>
</feature>
<evidence type="ECO:0000256" key="9">
    <source>
        <dbReference type="ARBA" id="ARBA00023224"/>
    </source>
</evidence>
<feature type="transmembrane region" description="Helical" evidence="10">
    <location>
        <begin position="100"/>
        <end position="124"/>
    </location>
</feature>
<dbReference type="GO" id="GO:0005886">
    <property type="term" value="C:plasma membrane"/>
    <property type="evidence" value="ECO:0007669"/>
    <property type="project" value="UniProtKB-SubCell"/>
</dbReference>
<organism evidence="11">
    <name type="scientific">Drosicha corpulenta</name>
    <dbReference type="NCBI Taxonomy" id="535978"/>
    <lineage>
        <taxon>Eukaryota</taxon>
        <taxon>Metazoa</taxon>
        <taxon>Ecdysozoa</taxon>
        <taxon>Arthropoda</taxon>
        <taxon>Hexapoda</taxon>
        <taxon>Insecta</taxon>
        <taxon>Pterygota</taxon>
        <taxon>Neoptera</taxon>
        <taxon>Paraneoptera</taxon>
        <taxon>Hemiptera</taxon>
        <taxon>Sternorrhyncha</taxon>
        <taxon>Coccoidea</taxon>
        <taxon>Monophlebidae</taxon>
        <taxon>Drosicha</taxon>
    </lineage>
</organism>
<keyword evidence="7 10" id="KW-0472">Membrane</keyword>
<evidence type="ECO:0000256" key="5">
    <source>
        <dbReference type="ARBA" id="ARBA00022725"/>
    </source>
</evidence>
<evidence type="ECO:0000256" key="3">
    <source>
        <dbReference type="ARBA" id="ARBA00022606"/>
    </source>
</evidence>
<keyword evidence="8 11" id="KW-0675">Receptor</keyword>
<evidence type="ECO:0000256" key="7">
    <source>
        <dbReference type="ARBA" id="ARBA00023136"/>
    </source>
</evidence>
<evidence type="ECO:0000256" key="6">
    <source>
        <dbReference type="ARBA" id="ARBA00022989"/>
    </source>
</evidence>
<comment type="subcellular location">
    <subcellularLocation>
        <location evidence="1">Cell membrane</location>
        <topology evidence="1">Multi-pass membrane protein</topology>
    </subcellularLocation>
</comment>
<dbReference type="GO" id="GO:0007165">
    <property type="term" value="P:signal transduction"/>
    <property type="evidence" value="ECO:0007669"/>
    <property type="project" value="UniProtKB-KW"/>
</dbReference>
<dbReference type="GO" id="GO:0004984">
    <property type="term" value="F:olfactory receptor activity"/>
    <property type="evidence" value="ECO:0007669"/>
    <property type="project" value="InterPro"/>
</dbReference>
<evidence type="ECO:0000256" key="2">
    <source>
        <dbReference type="ARBA" id="ARBA00022475"/>
    </source>
</evidence>
<evidence type="ECO:0000313" key="11">
    <source>
        <dbReference type="EMBL" id="ALV87636.1"/>
    </source>
</evidence>
<keyword evidence="5" id="KW-0552">Olfaction</keyword>
<feature type="non-terminal residue" evidence="11">
    <location>
        <position position="182"/>
    </location>
</feature>
<sequence length="182" mass="21236">LVEERTAHLRPDLSNGISRRRCRGDKDTRETLYQKWNQAKDLVYSRLIRSCSRHHRFVHRYAEQLTATYKLVMVLFVAVNFLLDVGFSCMVVDNEHPITSAVWFGCLLMSAPVLLLVCCSGEYYTDINGRYRTALYETKWYERSVDVQKFVLLQFAVTNFERRMSVAPGIYLSRAFFASLVK</sequence>
<dbReference type="AlphaFoldDB" id="A0A0U3UYX1"/>
<dbReference type="EMBL" id="KU133811">
    <property type="protein sequence ID" value="ALV87636.1"/>
    <property type="molecule type" value="mRNA"/>
</dbReference>
<accession>A0A0U3UYX1</accession>
<keyword evidence="4 10" id="KW-0812">Transmembrane</keyword>
<evidence type="ECO:0000256" key="10">
    <source>
        <dbReference type="SAM" id="Phobius"/>
    </source>
</evidence>
<dbReference type="GO" id="GO:0005549">
    <property type="term" value="F:odorant binding"/>
    <property type="evidence" value="ECO:0007669"/>
    <property type="project" value="InterPro"/>
</dbReference>
<keyword evidence="2" id="KW-1003">Cell membrane</keyword>
<protein>
    <submittedName>
        <fullName evidence="11">Odorant receptor 21</fullName>
    </submittedName>
</protein>
<reference evidence="11" key="1">
    <citation type="submission" date="2015-11" db="EMBL/GenBank/DDBJ databases">
        <title>Identification of candidate chemosensory genes in the antennal transcriptome of Drosicha corpulenta (Kuwana).</title>
        <authorList>
            <person name="Zhang Y."/>
            <person name="Gao Q."/>
            <person name="Xie Y."/>
        </authorList>
    </citation>
    <scope>NUCLEOTIDE SEQUENCE</scope>
</reference>